<dbReference type="Gene3D" id="3.40.366.10">
    <property type="entry name" value="Malonyl-Coenzyme A Acyl Carrier Protein, domain 2"/>
    <property type="match status" value="2"/>
</dbReference>
<dbReference type="RefSeq" id="XP_018151642.1">
    <property type="nucleotide sequence ID" value="XM_018309324.1"/>
</dbReference>
<dbReference type="SMART" id="SM00823">
    <property type="entry name" value="PKS_PP"/>
    <property type="match status" value="2"/>
</dbReference>
<dbReference type="Gene3D" id="3.30.70.3290">
    <property type="match status" value="1"/>
</dbReference>
<dbReference type="InterPro" id="IPR016039">
    <property type="entry name" value="Thiolase-like"/>
</dbReference>
<dbReference type="Pfam" id="PF16073">
    <property type="entry name" value="SAT"/>
    <property type="match status" value="1"/>
</dbReference>
<dbReference type="VEuPathDB" id="FungiDB:CH63R_14350"/>
<dbReference type="Pfam" id="PF22621">
    <property type="entry name" value="CurL-like_PKS_C"/>
    <property type="match status" value="1"/>
</dbReference>
<comment type="caution">
    <text evidence="8">The sequence shown here is derived from an EMBL/GenBank/DDBJ whole genome shotgun (WGS) entry which is preliminary data.</text>
</comment>
<evidence type="ECO:0000256" key="1">
    <source>
        <dbReference type="ARBA" id="ARBA00022450"/>
    </source>
</evidence>
<evidence type="ECO:0000313" key="8">
    <source>
        <dbReference type="EMBL" id="OBR03124.1"/>
    </source>
</evidence>
<dbReference type="SUPFAM" id="SSF47336">
    <property type="entry name" value="ACP-like"/>
    <property type="match status" value="2"/>
</dbReference>
<keyword evidence="1" id="KW-0596">Phosphopantetheine</keyword>
<dbReference type="GO" id="GO:0004315">
    <property type="term" value="F:3-oxoacyl-[acyl-carrier-protein] synthase activity"/>
    <property type="evidence" value="ECO:0007669"/>
    <property type="project" value="InterPro"/>
</dbReference>
<dbReference type="InterPro" id="IPR018201">
    <property type="entry name" value="Ketoacyl_synth_AS"/>
</dbReference>
<name>A0A1B7XTS4_COLHI</name>
<evidence type="ECO:0000256" key="2">
    <source>
        <dbReference type="ARBA" id="ARBA00022553"/>
    </source>
</evidence>
<evidence type="ECO:0000259" key="6">
    <source>
        <dbReference type="PROSITE" id="PS52004"/>
    </source>
</evidence>
<keyword evidence="2" id="KW-0597">Phosphoprotein</keyword>
<evidence type="ECO:0000256" key="3">
    <source>
        <dbReference type="ARBA" id="ARBA00022679"/>
    </source>
</evidence>
<keyword evidence="3" id="KW-0808">Transferase</keyword>
<dbReference type="InterPro" id="IPR049551">
    <property type="entry name" value="PKS_DH_C"/>
</dbReference>
<dbReference type="SMART" id="SM01294">
    <property type="entry name" value="PKS_PP_betabranch"/>
    <property type="match status" value="1"/>
</dbReference>
<feature type="active site" description="Proton acceptor; for dehydratase activity" evidence="4">
    <location>
        <position position="1318"/>
    </location>
</feature>
<dbReference type="Gene3D" id="1.10.1200.10">
    <property type="entry name" value="ACP-like"/>
    <property type="match status" value="2"/>
</dbReference>
<dbReference type="PROSITE" id="PS52004">
    <property type="entry name" value="KS3_2"/>
    <property type="match status" value="1"/>
</dbReference>
<feature type="domain" description="Carrier" evidence="5">
    <location>
        <begin position="1789"/>
        <end position="1863"/>
    </location>
</feature>
<dbReference type="PROSITE" id="PS52019">
    <property type="entry name" value="PKS_MFAS_DH"/>
    <property type="match status" value="1"/>
</dbReference>
<dbReference type="InterPro" id="IPR014030">
    <property type="entry name" value="Ketoacyl_synth_N"/>
</dbReference>
<dbReference type="PROSITE" id="PS00606">
    <property type="entry name" value="KS3_1"/>
    <property type="match status" value="1"/>
</dbReference>
<reference evidence="9" key="1">
    <citation type="journal article" date="2017" name="BMC Genomics">
        <title>Gapless genome assembly of Colletotrichum higginsianum reveals chromosome structure and association of transposable elements with secondary metabolite gene clusters.</title>
        <authorList>
            <person name="Dallery J.-F."/>
            <person name="Lapalu N."/>
            <person name="Zampounis A."/>
            <person name="Pigne S."/>
            <person name="Luyten I."/>
            <person name="Amselem J."/>
            <person name="Wittenberg A.H.J."/>
            <person name="Zhou S."/>
            <person name="de Queiroz M.V."/>
            <person name="Robin G.P."/>
            <person name="Auger A."/>
            <person name="Hainaut M."/>
            <person name="Henrissat B."/>
            <person name="Kim K.-T."/>
            <person name="Lee Y.-H."/>
            <person name="Lespinet O."/>
            <person name="Schwartz D.C."/>
            <person name="Thon M.R."/>
            <person name="O'Connell R.J."/>
        </authorList>
    </citation>
    <scope>NUCLEOTIDE SEQUENCE [LARGE SCALE GENOMIC DNA]</scope>
    <source>
        <strain evidence="9">IMI 349063</strain>
    </source>
</reference>
<dbReference type="InterPro" id="IPR036736">
    <property type="entry name" value="ACP-like_sf"/>
</dbReference>
<dbReference type="InterPro" id="IPR050091">
    <property type="entry name" value="PKS_NRPS_Biosynth_Enz"/>
</dbReference>
<dbReference type="GeneID" id="28873431"/>
<dbReference type="Gene3D" id="3.10.129.110">
    <property type="entry name" value="Polyketide synthase dehydratase"/>
    <property type="match status" value="1"/>
</dbReference>
<dbReference type="Pfam" id="PF02801">
    <property type="entry name" value="Ketoacyl-synt_C"/>
    <property type="match status" value="1"/>
</dbReference>
<dbReference type="InterPro" id="IPR001031">
    <property type="entry name" value="Thioesterase"/>
</dbReference>
<dbReference type="InterPro" id="IPR006162">
    <property type="entry name" value="Ppantetheine_attach_site"/>
</dbReference>
<feature type="domain" description="Carrier" evidence="5">
    <location>
        <begin position="1668"/>
        <end position="1749"/>
    </location>
</feature>
<dbReference type="InterPro" id="IPR016035">
    <property type="entry name" value="Acyl_Trfase/lysoPLipase"/>
</dbReference>
<dbReference type="Gene3D" id="3.40.47.10">
    <property type="match status" value="1"/>
</dbReference>
<feature type="domain" description="PKS/mFAS DH" evidence="7">
    <location>
        <begin position="1287"/>
        <end position="1603"/>
    </location>
</feature>
<dbReference type="OrthoDB" id="329835at2759"/>
<dbReference type="Pfam" id="PF00109">
    <property type="entry name" value="ketoacyl-synt"/>
    <property type="match status" value="1"/>
</dbReference>
<dbReference type="SMART" id="SM00827">
    <property type="entry name" value="PKS_AT"/>
    <property type="match status" value="1"/>
</dbReference>
<dbReference type="InterPro" id="IPR014043">
    <property type="entry name" value="Acyl_transferase_dom"/>
</dbReference>
<dbReference type="InterPro" id="IPR020841">
    <property type="entry name" value="PKS_Beta-ketoAc_synthase_dom"/>
</dbReference>
<dbReference type="NCBIfam" id="TIGR04532">
    <property type="entry name" value="PT_fungal_PKS"/>
    <property type="match status" value="1"/>
</dbReference>
<dbReference type="InterPro" id="IPR001227">
    <property type="entry name" value="Ac_transferase_dom_sf"/>
</dbReference>
<feature type="region of interest" description="N-terminal hotdog fold" evidence="4">
    <location>
        <begin position="1287"/>
        <end position="1433"/>
    </location>
</feature>
<evidence type="ECO:0000313" key="9">
    <source>
        <dbReference type="Proteomes" id="UP000092177"/>
    </source>
</evidence>
<dbReference type="PANTHER" id="PTHR43775:SF37">
    <property type="entry name" value="SI:DKEY-61P9.11"/>
    <property type="match status" value="1"/>
</dbReference>
<dbReference type="InterPro" id="IPR014031">
    <property type="entry name" value="Ketoacyl_synth_C"/>
</dbReference>
<dbReference type="InterPro" id="IPR016036">
    <property type="entry name" value="Malonyl_transacylase_ACP-bd"/>
</dbReference>
<dbReference type="Pfam" id="PF00550">
    <property type="entry name" value="PP-binding"/>
    <property type="match status" value="2"/>
</dbReference>
<dbReference type="InterPro" id="IPR032088">
    <property type="entry name" value="SAT"/>
</dbReference>
<feature type="domain" description="Ketosynthase family 3 (KS3)" evidence="6">
    <location>
        <begin position="371"/>
        <end position="802"/>
    </location>
</feature>
<dbReference type="InterPro" id="IPR020806">
    <property type="entry name" value="PKS_PP-bd"/>
</dbReference>
<dbReference type="Pfam" id="PF00975">
    <property type="entry name" value="Thioesterase"/>
    <property type="match status" value="1"/>
</dbReference>
<dbReference type="InterPro" id="IPR009081">
    <property type="entry name" value="PP-bd_ACP"/>
</dbReference>
<evidence type="ECO:0000259" key="7">
    <source>
        <dbReference type="PROSITE" id="PS52019"/>
    </source>
</evidence>
<dbReference type="SUPFAM" id="SSF53901">
    <property type="entry name" value="Thiolase-like"/>
    <property type="match status" value="1"/>
</dbReference>
<sequence length="2274" mass="246129">MNTTHQVQSVVVLFGDQTDSFYKPMKELFEDSKDNPILKAFLQDAANSLRREVNELGPRMQNSLGGPFSDLLELAERFRSKEDHFGLAQVTMVGIVRAAKLIQFCEVNPQLLHTRSSLVGACGGLLVASTLMISQDVQELYRRNLELIRITTRLGCMLTTRSRAVEDVSDSWGWSFIGPGADQLQGYIDSFHDSKRIPAHKKIKIGASDVDDGWHTVIGPPSVLKQFTTFHTVKSLPKRKLRISSLTHVLDEISHDELDYILGNAAVLGVPVVSKSQMISLGSSTKFDGQTWRDILTVTLREICTVPLKLRQGLATLVGQLPTSSTTDVYVIAPTAHLTTVANFLEQSGKSLNVLQEATAEHEEEKKTKLSGNIAIVGMGGRFPACDDLEGLWDIISEGQIVHSEVPRDRFNVDELYDPKTKLHLSTSTKYGCFIRQPGLFDARFFQVSPREALQMDPAHRLFLMSTYEALEMAGYGRGRFASPHDTRIATFFGQASEDWRDIMHISGGDAYSLTGLQRSFGPGRVNYSMRWSGPTYSVDSACASSLSSVNLACSSLLARDCDMAVAGAANLITSPVAYHMLDKAGFLSKTGGCKVYRSDADGYCRGEFVGAFVLKRLEDAIADNDNILSVIASSARNHSGTATSITRSDHRAQELLMAETLRKACLEPRDISYVEMHGTGTQVGDVAEMTAVANVFGNASRSVPLSVGTIKANIGHSEAGSGAAALVKSIMMLQANIIPPQAGLPHDLNPKFPDLNALKIRIPTTQEPLVPGTSTAQTSPNSILINSFDASGGNTSIVLRGPPQEAAVHHQPDQRQSQVVVTSARTAGAHVENKRRLLAYLKAYPGTSLADLAYTTTARRLHHPIRAAFAVETIAQLVYELEEDLRENKTIDPSQGASSSSSSTGRISFVFTGQGALYGGMGSDLYETAPVFRDKVNLCDRLAKSMGFPPFLDLIVDRGSKPSTKTTAQTQLAIVTVQVSLAAFWAACGIKPAMVMGHSLGEYCALHVAGVLSLSDMLFLVGQRATLIQDRLVSGAYAMLSVGASEKTLSQIISARPRSSCQIACVNSPSATVVSGLETDIKELQQHIHFHNLRSTMLPMAYGFHSAQLDPILLEYENIAKGVRFSAPEIPVASTLLGQVVSFGEAFNAAYLARQAREPVNFLGAFQGASTNQKELWMELGPSSVCVDLLRASAPADTSSTFAPSLQAGVDCWTTISRALAAAYRNNTDIDWANFHQPFIKSLRLLALPGYAFDTSNYWRTYQPPKAASSPDQDAAPAQVFSTTIQRIVSESYDSGAQATFETSLHEPKLLPVISGHRLQGLAISPGAVFGDMAFSAAGYLLARSGRTRTPVNTSRLSMRKCVYLRPLALQEGNKEQKVTLSAVIPAKDSAGGVVSVKLCSSNEKPAVEYARCSIIEADHEAVAQEWQTDGPAIRDRCAEVIQVAKNGHGHRLSSSLFYALFSHTVSYSDVYRRVTAVSVSESFDEAVADVELLPSAEGANFTMNPYWIDSVVHVAGFLANCNPTKANNVVALLHSLASWDTLESFEPNKHYRVYVRANKPAAGGSLVDVWVMHNNNNNNNNNLVMMCKGLRFQETPISVLTGMINSPLSEGESAASVSMPVAAAKKASGLLGSAMGLISPTEKPIAPKDPLRIPHTTLGLAEAKTSEEKLSQDRLLAVLLTVIAENTGYEVASLSTETALPDLGVDSIMAVQIAMRLQDILGIEVEAAPFYEHSTIGSIMQAIGGLLSASSHDEQCNPPKGVATTVQSLPPAPPGQIVEDPMANGHTDVFDAIIEALSHEVGVESSELSDGVALADLGVDSIMAVQIAMAIQETTGFELGATSFHEYPTIGDLRSAFTGVNITSAPDNSIPSIENPKTPWSFHNATPSENYTTESSFLQPTESLPSNWSSNSSLAIAVDSHTVLPQTLSPDKPHLTERPVENKTPVIPDFIATRPHTPLGRTSRVSAERSSAAAAVSRTVAAVRDSTPRSHVVLMHGQLSSKLTPLFMFPDGTGGAATYIYMKRLSDNRPVYAVESPFLHCPERFTCGTEDTAAMMAEAVLRTRPHGPYLLAGYSGGAILAYETARQLLLSGHQVQGLLLYDMAAPKIRPDPNPDALPKVLVEMMVRLMGGSRNKWLDQAVAERAQLHMRNTVRCVSTYDAKPMPFDKRPVRSVVTWCKLGVAERLDEGFKRTLASHGVWCEEVPNFMEDPSVGPFNWTFPANKPLGPNGWDKMVGPVHCMAVDADHFSLMVPPDVTKFQNALEEGIRYCVT</sequence>
<dbReference type="PANTHER" id="PTHR43775">
    <property type="entry name" value="FATTY ACID SYNTHASE"/>
    <property type="match status" value="1"/>
</dbReference>
<dbReference type="SMART" id="SM00825">
    <property type="entry name" value="PKS_KS"/>
    <property type="match status" value="1"/>
</dbReference>
<dbReference type="Proteomes" id="UP000092177">
    <property type="component" value="Chromosome 10"/>
</dbReference>
<dbReference type="GO" id="GO:0044550">
    <property type="term" value="P:secondary metabolite biosynthetic process"/>
    <property type="evidence" value="ECO:0007669"/>
    <property type="project" value="UniProtKB-ARBA"/>
</dbReference>
<feature type="active site" description="Proton donor; for dehydratase activity" evidence="4">
    <location>
        <position position="1511"/>
    </location>
</feature>
<dbReference type="PROSITE" id="PS00012">
    <property type="entry name" value="PHOSPHOPANTETHEINE"/>
    <property type="match status" value="2"/>
</dbReference>
<dbReference type="CDD" id="cd00833">
    <property type="entry name" value="PKS"/>
    <property type="match status" value="1"/>
</dbReference>
<dbReference type="EMBL" id="LTAN01000010">
    <property type="protein sequence ID" value="OBR03124.1"/>
    <property type="molecule type" value="Genomic_DNA"/>
</dbReference>
<dbReference type="Pfam" id="PF00698">
    <property type="entry name" value="Acyl_transf_1"/>
    <property type="match status" value="1"/>
</dbReference>
<evidence type="ECO:0000256" key="4">
    <source>
        <dbReference type="PROSITE-ProRule" id="PRU01363"/>
    </source>
</evidence>
<dbReference type="InterPro" id="IPR029058">
    <property type="entry name" value="AB_hydrolase_fold"/>
</dbReference>
<keyword evidence="9" id="KW-1185">Reference proteome</keyword>
<feature type="region of interest" description="C-terminal hotdog fold" evidence="4">
    <location>
        <begin position="1450"/>
        <end position="1603"/>
    </location>
</feature>
<accession>A0A1B7XTS4</accession>
<dbReference type="PROSITE" id="PS50075">
    <property type="entry name" value="CARRIER"/>
    <property type="match status" value="2"/>
</dbReference>
<dbReference type="SUPFAM" id="SSF53474">
    <property type="entry name" value="alpha/beta-Hydrolases"/>
    <property type="match status" value="1"/>
</dbReference>
<evidence type="ECO:0000259" key="5">
    <source>
        <dbReference type="PROSITE" id="PS50075"/>
    </source>
</evidence>
<dbReference type="SUPFAM" id="SSF55048">
    <property type="entry name" value="Probable ACP-binding domain of malonyl-CoA ACP transacylase"/>
    <property type="match status" value="1"/>
</dbReference>
<dbReference type="Pfam" id="PF14765">
    <property type="entry name" value="PS-DH"/>
    <property type="match status" value="1"/>
</dbReference>
<dbReference type="InterPro" id="IPR042104">
    <property type="entry name" value="PKS_dehydratase_sf"/>
</dbReference>
<dbReference type="GO" id="GO:0006633">
    <property type="term" value="P:fatty acid biosynthetic process"/>
    <property type="evidence" value="ECO:0007669"/>
    <property type="project" value="InterPro"/>
</dbReference>
<dbReference type="GO" id="GO:0004312">
    <property type="term" value="F:fatty acid synthase activity"/>
    <property type="evidence" value="ECO:0007669"/>
    <property type="project" value="TreeGrafter"/>
</dbReference>
<protein>
    <submittedName>
        <fullName evidence="8">RADS2 nonreducing polyketide synthase</fullName>
    </submittedName>
</protein>
<dbReference type="SUPFAM" id="SSF52151">
    <property type="entry name" value="FabD/lysophospholipase-like"/>
    <property type="match status" value="1"/>
</dbReference>
<dbReference type="KEGG" id="chig:CH63R_14350"/>
<dbReference type="Gene3D" id="3.40.50.1820">
    <property type="entry name" value="alpha/beta hydrolase"/>
    <property type="match status" value="1"/>
</dbReference>
<dbReference type="GO" id="GO:0031177">
    <property type="term" value="F:phosphopantetheine binding"/>
    <property type="evidence" value="ECO:0007669"/>
    <property type="project" value="InterPro"/>
</dbReference>
<proteinExistence type="predicted"/>
<gene>
    <name evidence="8" type="ORF">CH63R_14350</name>
</gene>
<dbReference type="InterPro" id="IPR049900">
    <property type="entry name" value="PKS_mFAS_DH"/>
</dbReference>
<organism evidence="8 9">
    <name type="scientific">Colletotrichum higginsianum (strain IMI 349063)</name>
    <name type="common">Crucifer anthracnose fungus</name>
    <dbReference type="NCBI Taxonomy" id="759273"/>
    <lineage>
        <taxon>Eukaryota</taxon>
        <taxon>Fungi</taxon>
        <taxon>Dikarya</taxon>
        <taxon>Ascomycota</taxon>
        <taxon>Pezizomycotina</taxon>
        <taxon>Sordariomycetes</taxon>
        <taxon>Hypocreomycetidae</taxon>
        <taxon>Glomerellales</taxon>
        <taxon>Glomerellaceae</taxon>
        <taxon>Colletotrichum</taxon>
        <taxon>Colletotrichum destructivum species complex</taxon>
    </lineage>
</organism>
<dbReference type="InterPro" id="IPR030918">
    <property type="entry name" value="PT_fungal_PKS"/>
</dbReference>